<comment type="caution">
    <text evidence="1">The sequence shown here is derived from an EMBL/GenBank/DDBJ whole genome shotgun (WGS) entry which is preliminary data.</text>
</comment>
<protein>
    <recommendedName>
        <fullName evidence="3">Winged helix DNA-binding domain-containing protein</fullName>
    </recommendedName>
</protein>
<dbReference type="PANTHER" id="PTHR38479">
    <property type="entry name" value="LMO0824 PROTEIN"/>
    <property type="match status" value="1"/>
</dbReference>
<dbReference type="Proteomes" id="UP000573327">
    <property type="component" value="Unassembled WGS sequence"/>
</dbReference>
<gene>
    <name evidence="1" type="ORF">F4556_001115</name>
</gene>
<evidence type="ECO:0000313" key="2">
    <source>
        <dbReference type="Proteomes" id="UP000573327"/>
    </source>
</evidence>
<name>A0A7W7S835_9ACTN</name>
<dbReference type="Pfam" id="PF06224">
    <property type="entry name" value="AlkZ-like"/>
    <property type="match status" value="1"/>
</dbReference>
<dbReference type="InterPro" id="IPR009351">
    <property type="entry name" value="AlkZ-like"/>
</dbReference>
<evidence type="ECO:0000313" key="1">
    <source>
        <dbReference type="EMBL" id="MBB4945580.1"/>
    </source>
</evidence>
<sequence length="387" mass="42851">MTARPRIDDRQRRTRLTIRHLLDPAHRADSPEQVAEALVALHATDPATVFLSTSARLSRPEPADLERALYQDRTLLRMHGMRHTLFVVPADLAPVVYASTTRKVAEKERRGLLAFAAEGGFDTGWLAEVQRRTLAALATAGQATGSQLGELVPELRESITVAVGKPYEAKQTIGMRLLRVLGMENEIVRGRPVGGWTSGQHRWAIQGALPELPPAEAQVELTRRWLTAFGPATTEDVRWWTGWGVREVRAALAACGAVAVDLECGEGHALPDDLDPLPEPEPWAALLPALDPTPMGWQQRDWYLPAAHRTHLVDRSGNIGPTVWWDGRVVGGWAQHADGRLRWEALEPLPREATAAIDAEADLLTRRLGEVRVTPRFRTPLERRLTG</sequence>
<organism evidence="1 2">
    <name type="scientific">Kitasatospora gansuensis</name>
    <dbReference type="NCBI Taxonomy" id="258050"/>
    <lineage>
        <taxon>Bacteria</taxon>
        <taxon>Bacillati</taxon>
        <taxon>Actinomycetota</taxon>
        <taxon>Actinomycetes</taxon>
        <taxon>Kitasatosporales</taxon>
        <taxon>Streptomycetaceae</taxon>
        <taxon>Kitasatospora</taxon>
    </lineage>
</organism>
<accession>A0A7W7S835</accession>
<dbReference type="EMBL" id="JACHJR010000001">
    <property type="protein sequence ID" value="MBB4945580.1"/>
    <property type="molecule type" value="Genomic_DNA"/>
</dbReference>
<keyword evidence="2" id="KW-1185">Reference proteome</keyword>
<reference evidence="1 2" key="1">
    <citation type="submission" date="2020-08" db="EMBL/GenBank/DDBJ databases">
        <title>Sequencing the genomes of 1000 actinobacteria strains.</title>
        <authorList>
            <person name="Klenk H.-P."/>
        </authorList>
    </citation>
    <scope>NUCLEOTIDE SEQUENCE [LARGE SCALE GENOMIC DNA]</scope>
    <source>
        <strain evidence="1 2">DSM 44786</strain>
    </source>
</reference>
<dbReference type="PANTHER" id="PTHR38479:SF2">
    <property type="entry name" value="WINGED HELIX DNA-BINDING DOMAIN-CONTAINING PROTEIN"/>
    <property type="match status" value="1"/>
</dbReference>
<evidence type="ECO:0008006" key="3">
    <source>
        <dbReference type="Google" id="ProtNLM"/>
    </source>
</evidence>
<proteinExistence type="predicted"/>
<dbReference type="RefSeq" id="WP_184912085.1">
    <property type="nucleotide sequence ID" value="NZ_JACHJR010000001.1"/>
</dbReference>
<dbReference type="AlphaFoldDB" id="A0A7W7S835"/>